<dbReference type="Proteomes" id="UP000283255">
    <property type="component" value="Unassembled WGS sequence"/>
</dbReference>
<dbReference type="OrthoDB" id="547269at2"/>
<protein>
    <submittedName>
        <fullName evidence="4">DUF1214 domain-containing protein</fullName>
    </submittedName>
</protein>
<evidence type="ECO:0000313" key="4">
    <source>
        <dbReference type="EMBL" id="RJG42673.1"/>
    </source>
</evidence>
<feature type="domain" description="DUF1214" evidence="2">
    <location>
        <begin position="243"/>
        <end position="326"/>
    </location>
</feature>
<evidence type="ECO:0000259" key="2">
    <source>
        <dbReference type="Pfam" id="PF06742"/>
    </source>
</evidence>
<dbReference type="AlphaFoldDB" id="A0A418YDQ4"/>
<feature type="chain" id="PRO_5019258369" evidence="1">
    <location>
        <begin position="25"/>
        <end position="344"/>
    </location>
</feature>
<dbReference type="PANTHER" id="PTHR36509">
    <property type="entry name" value="BLL3101 PROTEIN"/>
    <property type="match status" value="1"/>
</dbReference>
<dbReference type="InterPro" id="IPR010679">
    <property type="entry name" value="DUF1254"/>
</dbReference>
<comment type="caution">
    <text evidence="4">The sequence shown here is derived from an EMBL/GenBank/DDBJ whole genome shotgun (WGS) entry which is preliminary data.</text>
</comment>
<reference evidence="4 5" key="2">
    <citation type="submission" date="2019-01" db="EMBL/GenBank/DDBJ databases">
        <title>Motilimonas pumilus sp. nov., isolated from the gut of sea cucumber (Apostichopus japonicus).</title>
        <authorList>
            <person name="Wang F.-Q."/>
            <person name="Ren L.-H."/>
            <person name="Lin Y.-W."/>
            <person name="Sun G.-H."/>
            <person name="Du Z.-J."/>
            <person name="Zhao J.-X."/>
            <person name="Liu X.-J."/>
            <person name="Liu L.-J."/>
        </authorList>
    </citation>
    <scope>NUCLEOTIDE SEQUENCE [LARGE SCALE GENOMIC DNA]</scope>
    <source>
        <strain evidence="4 5">PLHSC7-2</strain>
    </source>
</reference>
<evidence type="ECO:0000313" key="5">
    <source>
        <dbReference type="Proteomes" id="UP000283255"/>
    </source>
</evidence>
<dbReference type="RefSeq" id="WP_119911099.1">
    <property type="nucleotide sequence ID" value="NZ_QZCH01000015.1"/>
</dbReference>
<evidence type="ECO:0000256" key="1">
    <source>
        <dbReference type="SAM" id="SignalP"/>
    </source>
</evidence>
<dbReference type="PANTHER" id="PTHR36509:SF2">
    <property type="entry name" value="BLL3101 PROTEIN"/>
    <property type="match status" value="1"/>
</dbReference>
<accession>A0A418YDQ4</accession>
<dbReference type="Pfam" id="PF06863">
    <property type="entry name" value="DUF1254"/>
    <property type="match status" value="1"/>
</dbReference>
<gene>
    <name evidence="4" type="ORF">D1Z90_12460</name>
</gene>
<dbReference type="InterPro" id="IPR037049">
    <property type="entry name" value="DUF1214_C_sf"/>
</dbReference>
<dbReference type="Pfam" id="PF06742">
    <property type="entry name" value="DUF1214"/>
    <property type="match status" value="1"/>
</dbReference>
<organism evidence="4 5">
    <name type="scientific">Motilimonas pumila</name>
    <dbReference type="NCBI Taxonomy" id="2303987"/>
    <lineage>
        <taxon>Bacteria</taxon>
        <taxon>Pseudomonadati</taxon>
        <taxon>Pseudomonadota</taxon>
        <taxon>Gammaproteobacteria</taxon>
        <taxon>Alteromonadales</taxon>
        <taxon>Alteromonadales genera incertae sedis</taxon>
        <taxon>Motilimonas</taxon>
    </lineage>
</organism>
<proteinExistence type="predicted"/>
<dbReference type="InterPro" id="IPR010621">
    <property type="entry name" value="DUF1214"/>
</dbReference>
<reference evidence="4 5" key="1">
    <citation type="submission" date="2018-09" db="EMBL/GenBank/DDBJ databases">
        <authorList>
            <person name="Wang F."/>
        </authorList>
    </citation>
    <scope>NUCLEOTIDE SEQUENCE [LARGE SCALE GENOMIC DNA]</scope>
    <source>
        <strain evidence="4 5">PLHSC7-2</strain>
    </source>
</reference>
<feature type="signal peptide" evidence="1">
    <location>
        <begin position="1"/>
        <end position="24"/>
    </location>
</feature>
<name>A0A418YDQ4_9GAMM</name>
<dbReference type="EMBL" id="QZCH01000015">
    <property type="protein sequence ID" value="RJG42673.1"/>
    <property type="molecule type" value="Genomic_DNA"/>
</dbReference>
<keyword evidence="1" id="KW-0732">Signal</keyword>
<dbReference type="Gene3D" id="2.60.120.600">
    <property type="entry name" value="Domain of unknown function DUF1214, C-terminal domain"/>
    <property type="match status" value="1"/>
</dbReference>
<keyword evidence="5" id="KW-1185">Reference proteome</keyword>
<evidence type="ECO:0000259" key="3">
    <source>
        <dbReference type="Pfam" id="PF06863"/>
    </source>
</evidence>
<sequence length="344" mass="37622">MNQPHALAAALLAACTITTPAVLADEPTVNVTLDTYVRAESDHMIQSVIASFGGDIMEMTHTRTPVTADNNPVIRMNQDTFYSGTVLDLSQPVEVIMPDIGDRYMSMHIVNQDHYMFAEHESGSYILTEELVGTRFALIAFRTFVDANDPDDIALVHRIQDSIVVKGGGEGPYDAPNWDLDDIRKARQALNSLSELGWSSHYAFGSKEEVRAIDHLIGTGAGWAGLPRTAALYQLGTVDANDGVTAHTFTVKDVPVDAFWSITVYNQEGFLEANELGRNSYNNVTAAANEDGSITLNFGGCDDGRVNCIPITEGWNYNIRAYQPQQSILDGSWTFPDIKPVSGQ</sequence>
<dbReference type="SUPFAM" id="SSF160935">
    <property type="entry name" value="VPA0735-like"/>
    <property type="match status" value="1"/>
</dbReference>
<feature type="domain" description="DUF1254" evidence="3">
    <location>
        <begin position="58"/>
        <end position="165"/>
    </location>
</feature>